<sequence length="72" mass="7988">MSQDLVRARRGVSNGPDTHAEQADRTIVKLVRENDELRAAIARTRAYVDHPGNWSALDPRRTTILGLLDGGH</sequence>
<dbReference type="AlphaFoldDB" id="A0AAE5IWT3"/>
<evidence type="ECO:0000313" key="2">
    <source>
        <dbReference type="EMBL" id="ORM31281.1"/>
    </source>
</evidence>
<accession>A0AAE5IWT3</accession>
<name>A0AAE5IWT3_RHOHA</name>
<feature type="region of interest" description="Disordered" evidence="1">
    <location>
        <begin position="1"/>
        <end position="23"/>
    </location>
</feature>
<evidence type="ECO:0000313" key="3">
    <source>
        <dbReference type="Proteomes" id="UP000193518"/>
    </source>
</evidence>
<gene>
    <name evidence="2" type="ORF">A5N68_03490</name>
</gene>
<organism evidence="2 3">
    <name type="scientific">Rhodococcus hoagii</name>
    <name type="common">Corynebacterium equii</name>
    <dbReference type="NCBI Taxonomy" id="43767"/>
    <lineage>
        <taxon>Bacteria</taxon>
        <taxon>Bacillati</taxon>
        <taxon>Actinomycetota</taxon>
        <taxon>Actinomycetes</taxon>
        <taxon>Mycobacteriales</taxon>
        <taxon>Nocardiaceae</taxon>
        <taxon>Prescottella</taxon>
    </lineage>
</organism>
<evidence type="ECO:0000256" key="1">
    <source>
        <dbReference type="SAM" id="MobiDB-lite"/>
    </source>
</evidence>
<dbReference type="Proteomes" id="UP000193518">
    <property type="component" value="Unassembled WGS sequence"/>
</dbReference>
<reference evidence="2 3" key="1">
    <citation type="journal article" date="2016" name="Genome Biol. Evol.">
        <title>Pangenome and Phylogenomic Analysis of the Pathogenic Actinobacterium Rhodococcus equi.</title>
        <authorList>
            <person name="Anastasi E."/>
            <person name="MacArthur I."/>
            <person name="Scortti M."/>
            <person name="Alvarez S."/>
            <person name="Giguere S."/>
            <person name="Vazquez-Boland J.A."/>
        </authorList>
    </citation>
    <scope>NUCLEOTIDE SEQUENCE [LARGE SCALE GENOMIC DNA]</scope>
    <source>
        <strain evidence="2 3">PAM1271</strain>
    </source>
</reference>
<dbReference type="EMBL" id="LWIC01000001">
    <property type="protein sequence ID" value="ORM31281.1"/>
    <property type="molecule type" value="Genomic_DNA"/>
</dbReference>
<comment type="caution">
    <text evidence="2">The sequence shown here is derived from an EMBL/GenBank/DDBJ whole genome shotgun (WGS) entry which is preliminary data.</text>
</comment>
<proteinExistence type="predicted"/>
<dbReference type="RefSeq" id="WP_084967861.1">
    <property type="nucleotide sequence ID" value="NZ_AP025268.1"/>
</dbReference>
<protein>
    <submittedName>
        <fullName evidence="2">Uncharacterized protein</fullName>
    </submittedName>
</protein>